<feature type="domain" description="Peptidase C51" evidence="1">
    <location>
        <begin position="35"/>
        <end position="163"/>
    </location>
</feature>
<evidence type="ECO:0000313" key="2">
    <source>
        <dbReference type="EMBL" id="MFD0854670.1"/>
    </source>
</evidence>
<organism evidence="2 3">
    <name type="scientific">Actinomadura adrarensis</name>
    <dbReference type="NCBI Taxonomy" id="1819600"/>
    <lineage>
        <taxon>Bacteria</taxon>
        <taxon>Bacillati</taxon>
        <taxon>Actinomycetota</taxon>
        <taxon>Actinomycetes</taxon>
        <taxon>Streptosporangiales</taxon>
        <taxon>Thermomonosporaceae</taxon>
        <taxon>Actinomadura</taxon>
    </lineage>
</organism>
<dbReference type="Gene3D" id="3.90.1720.10">
    <property type="entry name" value="endopeptidase domain like (from Nostoc punctiforme)"/>
    <property type="match status" value="1"/>
</dbReference>
<sequence length="163" mass="17537">AARAGTATDVIEIAEQQIGIEEGDGGQTKFHDWYVNSPAAKLTADRDGGNIDDYNGASWCNMFVSWVGEKANAKGIGADAWTVAHAKWFKDNDRLGQEAKPGSVVFFSWDGGGISSNEHVGFVVKDNGDGTITTIEGNTENAVKKKIRDKSDVTGYGYPDYVK</sequence>
<accession>A0ABW3CL68</accession>
<feature type="non-terminal residue" evidence="2">
    <location>
        <position position="1"/>
    </location>
</feature>
<reference evidence="3" key="1">
    <citation type="journal article" date="2019" name="Int. J. Syst. Evol. Microbiol.">
        <title>The Global Catalogue of Microorganisms (GCM) 10K type strain sequencing project: providing services to taxonomists for standard genome sequencing and annotation.</title>
        <authorList>
            <consortium name="The Broad Institute Genomics Platform"/>
            <consortium name="The Broad Institute Genome Sequencing Center for Infectious Disease"/>
            <person name="Wu L."/>
            <person name="Ma J."/>
        </authorList>
    </citation>
    <scope>NUCLEOTIDE SEQUENCE [LARGE SCALE GENOMIC DNA]</scope>
    <source>
        <strain evidence="3">JCM 31696</strain>
    </source>
</reference>
<keyword evidence="3" id="KW-1185">Reference proteome</keyword>
<dbReference type="PROSITE" id="PS50911">
    <property type="entry name" value="CHAP"/>
    <property type="match status" value="1"/>
</dbReference>
<evidence type="ECO:0000313" key="3">
    <source>
        <dbReference type="Proteomes" id="UP001597083"/>
    </source>
</evidence>
<dbReference type="Pfam" id="PF05257">
    <property type="entry name" value="CHAP"/>
    <property type="match status" value="1"/>
</dbReference>
<gene>
    <name evidence="2" type="ORF">ACFQ07_20700</name>
</gene>
<proteinExistence type="predicted"/>
<dbReference type="EMBL" id="JBHTIR010003098">
    <property type="protein sequence ID" value="MFD0854670.1"/>
    <property type="molecule type" value="Genomic_DNA"/>
</dbReference>
<comment type="caution">
    <text evidence="2">The sequence shown here is derived from an EMBL/GenBank/DDBJ whole genome shotgun (WGS) entry which is preliminary data.</text>
</comment>
<protein>
    <submittedName>
        <fullName evidence="2">CHAP domain-containing protein</fullName>
    </submittedName>
</protein>
<dbReference type="InterPro" id="IPR007921">
    <property type="entry name" value="CHAP_dom"/>
</dbReference>
<evidence type="ECO:0000259" key="1">
    <source>
        <dbReference type="PROSITE" id="PS50911"/>
    </source>
</evidence>
<dbReference type="Proteomes" id="UP001597083">
    <property type="component" value="Unassembled WGS sequence"/>
</dbReference>
<name>A0ABW3CL68_9ACTN</name>